<organism evidence="1 2">
    <name type="scientific">Croceimicrobium hydrocarbonivorans</name>
    <dbReference type="NCBI Taxonomy" id="2761580"/>
    <lineage>
        <taxon>Bacteria</taxon>
        <taxon>Pseudomonadati</taxon>
        <taxon>Bacteroidota</taxon>
        <taxon>Flavobacteriia</taxon>
        <taxon>Flavobacteriales</taxon>
        <taxon>Owenweeksiaceae</taxon>
        <taxon>Croceimicrobium</taxon>
    </lineage>
</organism>
<evidence type="ECO:0000313" key="2">
    <source>
        <dbReference type="Proteomes" id="UP000516305"/>
    </source>
</evidence>
<dbReference type="KEGG" id="chyd:H4K34_08435"/>
<dbReference type="AlphaFoldDB" id="A0A7H0VJG0"/>
<dbReference type="EMBL" id="CP060139">
    <property type="protein sequence ID" value="QNR25858.1"/>
    <property type="molecule type" value="Genomic_DNA"/>
</dbReference>
<evidence type="ECO:0000313" key="1">
    <source>
        <dbReference type="EMBL" id="QNR25858.1"/>
    </source>
</evidence>
<protein>
    <submittedName>
        <fullName evidence="1">IPExxxVDY family protein</fullName>
    </submittedName>
</protein>
<dbReference type="InterPro" id="IPR047690">
    <property type="entry name" value="IPExxxVDY_fam"/>
</dbReference>
<dbReference type="NCBIfam" id="NF033205">
    <property type="entry name" value="IPExxxVDY"/>
    <property type="match status" value="1"/>
</dbReference>
<keyword evidence="2" id="KW-1185">Reference proteome</keyword>
<reference evidence="1 2" key="1">
    <citation type="submission" date="2020-08" db="EMBL/GenBank/DDBJ databases">
        <title>Croceimicrobium hydrocarbonivorans gen. nov., sp. nov., a novel marine bacterium isolated from a bacterial consortium that degrades polyethylene terephthalate.</title>
        <authorList>
            <person name="Liu R."/>
        </authorList>
    </citation>
    <scope>NUCLEOTIDE SEQUENCE [LARGE SCALE GENOMIC DNA]</scope>
    <source>
        <strain evidence="1 2">A20-9</strain>
    </source>
</reference>
<dbReference type="Proteomes" id="UP000516305">
    <property type="component" value="Chromosome"/>
</dbReference>
<sequence length="166" mass="19610">MAKFKLDLDEFHSGSHTGFGILSREGALNLCYHLNLELPELRLKRLNEDLYSDHKGMRFYFRLFGFYDENQEWDLKMVENRSYRSDGESPAAIGLFEESPEAEKNWLPNKEGFNFFLWFDGNKENVNFTLSWEKRLRSCSKIHQAKALSEKEMARINKTIKYTHGL</sequence>
<dbReference type="RefSeq" id="WP_210760383.1">
    <property type="nucleotide sequence ID" value="NZ_CP060139.1"/>
</dbReference>
<name>A0A7H0VJG0_9FLAO</name>
<gene>
    <name evidence="1" type="ORF">H4K34_08435</name>
</gene>
<proteinExistence type="predicted"/>
<accession>A0A7H0VJG0</accession>